<proteinExistence type="predicted"/>
<gene>
    <name evidence="2" type="ordered locus">M5M_13985</name>
</gene>
<name>K4KNW6_SIMAS</name>
<dbReference type="AlphaFoldDB" id="K4KNW6"/>
<sequence>MSKNKFRATIVLSLLVAVVAGVYDYVWPDPFADQALNYVAEIEPVLEGGALIVVTILGFIAGIMAIVSFIGLLLFKSWARHIYLAGFVVAFSLYPFFGVMVTSGISQIFYDLSMVLSGVVIALAYYSPVARHYEG</sequence>
<keyword evidence="1" id="KW-0472">Membrane</keyword>
<evidence type="ECO:0000313" key="3">
    <source>
        <dbReference type="Proteomes" id="UP000000466"/>
    </source>
</evidence>
<dbReference type="RefSeq" id="WP_015048088.1">
    <property type="nucleotide sequence ID" value="NC_018868.3"/>
</dbReference>
<dbReference type="HOGENOM" id="CLU_147813_0_0_6"/>
<dbReference type="OrthoDB" id="5879250at2"/>
<evidence type="ECO:0000256" key="1">
    <source>
        <dbReference type="SAM" id="Phobius"/>
    </source>
</evidence>
<organism evidence="2 3">
    <name type="scientific">Simiduia agarivorans (strain DSM 21679 / JCM 13881 / BCRC 17597 / SA1)</name>
    <dbReference type="NCBI Taxonomy" id="1117647"/>
    <lineage>
        <taxon>Bacteria</taxon>
        <taxon>Pseudomonadati</taxon>
        <taxon>Pseudomonadota</taxon>
        <taxon>Gammaproteobacteria</taxon>
        <taxon>Cellvibrionales</taxon>
        <taxon>Cellvibrionaceae</taxon>
        <taxon>Simiduia</taxon>
    </lineage>
</organism>
<evidence type="ECO:0000313" key="2">
    <source>
        <dbReference type="EMBL" id="AFU99935.1"/>
    </source>
</evidence>
<reference evidence="2 3" key="1">
    <citation type="journal article" date="2013" name="Genome Announc.">
        <title>Complete genome sequence of Simiduia agarivorans SA1(T), a marine bacterium able to degrade a variety of polysaccharides.</title>
        <authorList>
            <person name="Lin S.Y."/>
            <person name="Shieh W.Y."/>
            <person name="Chen J.S."/>
            <person name="Tang S.L."/>
        </authorList>
    </citation>
    <scope>NUCLEOTIDE SEQUENCE [LARGE SCALE GENOMIC DNA]</scope>
    <source>
        <strain evidence="3">DSM 21679 / JCM 13881 / BCRC 17597 / SA1</strain>
    </source>
</reference>
<feature type="transmembrane region" description="Helical" evidence="1">
    <location>
        <begin position="48"/>
        <end position="75"/>
    </location>
</feature>
<protein>
    <submittedName>
        <fullName evidence="2">Uncharacterized protein</fullName>
    </submittedName>
</protein>
<keyword evidence="1" id="KW-0812">Transmembrane</keyword>
<feature type="transmembrane region" description="Helical" evidence="1">
    <location>
        <begin position="108"/>
        <end position="126"/>
    </location>
</feature>
<dbReference type="KEGG" id="saga:M5M_13985"/>
<feature type="transmembrane region" description="Helical" evidence="1">
    <location>
        <begin position="82"/>
        <end position="102"/>
    </location>
</feature>
<keyword evidence="1" id="KW-1133">Transmembrane helix</keyword>
<dbReference type="Proteomes" id="UP000000466">
    <property type="component" value="Chromosome"/>
</dbReference>
<accession>K4KNW6</accession>
<dbReference type="EMBL" id="CP003746">
    <property type="protein sequence ID" value="AFU99935.1"/>
    <property type="molecule type" value="Genomic_DNA"/>
</dbReference>
<keyword evidence="3" id="KW-1185">Reference proteome</keyword>